<dbReference type="Proteomes" id="UP000242444">
    <property type="component" value="Unassembled WGS sequence"/>
</dbReference>
<dbReference type="InParanoid" id="A0A263D0L8"/>
<sequence length="381" mass="37775">MTPPRVLVAPDKFKGSLPAAGVAAAVAYGLREHREDLDVAECPVADGGEGTLDAAVAAGYHRVPVVATGPAGQPVDTAFARLGTRAVVELADVSGLARLPGGRPAPLTAGSTGTGEVIRHALDAGCRDLVVGLGGSACTDGGSGLLRALGARLVDSAGGELPPGGAALADLDRVDLAGLDPRLRDATLTVASDVDNPLHGADGAAAVYGPQKGATPWQVALLDAALTRWADRVTAALGTEGAHRPGAGAAGGAGYALLSVLGGHFRPGIDTVLELVGFHTLVPGAALVVTGEGALDEQTLRGKGPAGVARVARSHGVPVVAVAGRSDLSRESLAAAGILGVYTLTDLEPDLAVCIAEPVPLLRRIGAAIGADRLSGVRPPG</sequence>
<evidence type="ECO:0000256" key="3">
    <source>
        <dbReference type="ARBA" id="ARBA00022777"/>
    </source>
</evidence>
<dbReference type="OrthoDB" id="9774290at2"/>
<protein>
    <submittedName>
        <fullName evidence="5">Glycerate kinase</fullName>
    </submittedName>
</protein>
<keyword evidence="3 4" id="KW-0418">Kinase</keyword>
<dbReference type="InterPro" id="IPR004381">
    <property type="entry name" value="Glycerate_kinase"/>
</dbReference>
<dbReference type="Gene3D" id="3.40.50.10350">
    <property type="entry name" value="Glycerate kinase, domain 1"/>
    <property type="match status" value="1"/>
</dbReference>
<dbReference type="NCBIfam" id="TIGR00045">
    <property type="entry name" value="glycerate kinase"/>
    <property type="match status" value="1"/>
</dbReference>
<evidence type="ECO:0000313" key="6">
    <source>
        <dbReference type="Proteomes" id="UP000242444"/>
    </source>
</evidence>
<comment type="similarity">
    <text evidence="1 4">Belongs to the glycerate kinase type-1 family.</text>
</comment>
<evidence type="ECO:0000313" key="5">
    <source>
        <dbReference type="EMBL" id="OZM71759.1"/>
    </source>
</evidence>
<dbReference type="Gene3D" id="3.90.1510.10">
    <property type="entry name" value="Glycerate kinase, domain 2"/>
    <property type="match status" value="1"/>
</dbReference>
<dbReference type="InterPro" id="IPR036129">
    <property type="entry name" value="Glycerate_kinase_sf"/>
</dbReference>
<dbReference type="InterPro" id="IPR018193">
    <property type="entry name" value="Glyc_kinase_flavodox-like_fold"/>
</dbReference>
<evidence type="ECO:0000256" key="4">
    <source>
        <dbReference type="PIRNR" id="PIRNR006078"/>
    </source>
</evidence>
<accession>A0A263D0L8</accession>
<dbReference type="SUPFAM" id="SSF110738">
    <property type="entry name" value="Glycerate kinase I"/>
    <property type="match status" value="1"/>
</dbReference>
<dbReference type="GO" id="GO:0031388">
    <property type="term" value="P:organic acid phosphorylation"/>
    <property type="evidence" value="ECO:0007669"/>
    <property type="project" value="UniProtKB-UniRule"/>
</dbReference>
<dbReference type="PANTHER" id="PTHR21599">
    <property type="entry name" value="GLYCERATE KINASE"/>
    <property type="match status" value="1"/>
</dbReference>
<proteinExistence type="inferred from homology"/>
<dbReference type="AlphaFoldDB" id="A0A263D0L8"/>
<keyword evidence="2 4" id="KW-0808">Transferase</keyword>
<comment type="caution">
    <text evidence="5">The sequence shown here is derived from an EMBL/GenBank/DDBJ whole genome shotgun (WGS) entry which is preliminary data.</text>
</comment>
<reference evidence="5 6" key="1">
    <citation type="submission" date="2017-07" db="EMBL/GenBank/DDBJ databases">
        <title>Amycolatopsis antarcticus sp. nov., isolated from the surface of an Antarcticus brown macroalga.</title>
        <authorList>
            <person name="Wang J."/>
            <person name="Leiva S."/>
            <person name="Huang J."/>
            <person name="Huang Y."/>
        </authorList>
    </citation>
    <scope>NUCLEOTIDE SEQUENCE [LARGE SCALE GENOMIC DNA]</scope>
    <source>
        <strain evidence="5 6">AU-G6</strain>
    </source>
</reference>
<dbReference type="RefSeq" id="WP_094864042.1">
    <property type="nucleotide sequence ID" value="NZ_NKYE01000011.1"/>
</dbReference>
<dbReference type="GO" id="GO:0008887">
    <property type="term" value="F:glycerate kinase activity"/>
    <property type="evidence" value="ECO:0007669"/>
    <property type="project" value="UniProtKB-UniRule"/>
</dbReference>
<dbReference type="PIRSF" id="PIRSF006078">
    <property type="entry name" value="GlxK"/>
    <property type="match status" value="1"/>
</dbReference>
<name>A0A263D0L8_9PSEU</name>
<evidence type="ECO:0000256" key="1">
    <source>
        <dbReference type="ARBA" id="ARBA00006284"/>
    </source>
</evidence>
<dbReference type="EMBL" id="NKYE01000011">
    <property type="protein sequence ID" value="OZM71759.1"/>
    <property type="molecule type" value="Genomic_DNA"/>
</dbReference>
<organism evidence="5 6">
    <name type="scientific">Amycolatopsis antarctica</name>
    <dbReference type="NCBI Taxonomy" id="1854586"/>
    <lineage>
        <taxon>Bacteria</taxon>
        <taxon>Bacillati</taxon>
        <taxon>Actinomycetota</taxon>
        <taxon>Actinomycetes</taxon>
        <taxon>Pseudonocardiales</taxon>
        <taxon>Pseudonocardiaceae</taxon>
        <taxon>Amycolatopsis</taxon>
    </lineage>
</organism>
<keyword evidence="6" id="KW-1185">Reference proteome</keyword>
<dbReference type="InterPro" id="IPR018197">
    <property type="entry name" value="Glycerate_kinase_RE-like"/>
</dbReference>
<gene>
    <name evidence="5" type="ORF">CFN78_18180</name>
</gene>
<evidence type="ECO:0000256" key="2">
    <source>
        <dbReference type="ARBA" id="ARBA00022679"/>
    </source>
</evidence>
<dbReference type="Pfam" id="PF02595">
    <property type="entry name" value="Gly_kinase"/>
    <property type="match status" value="1"/>
</dbReference>
<dbReference type="FunCoup" id="A0A263D0L8">
    <property type="interactions" value="51"/>
</dbReference>
<dbReference type="PANTHER" id="PTHR21599:SF0">
    <property type="entry name" value="GLYCERATE KINASE"/>
    <property type="match status" value="1"/>
</dbReference>